<evidence type="ECO:0000313" key="11">
    <source>
        <dbReference type="Proteomes" id="UP000245695"/>
    </source>
</evidence>
<comment type="subcellular location">
    <subcellularLocation>
        <location evidence="1 8">Cell membrane</location>
        <topology evidence="1 8">Multi-pass membrane protein</topology>
    </subcellularLocation>
</comment>
<evidence type="ECO:0000256" key="2">
    <source>
        <dbReference type="ARBA" id="ARBA00005697"/>
    </source>
</evidence>
<proteinExistence type="inferred from homology"/>
<feature type="transmembrane region" description="Helical" evidence="9">
    <location>
        <begin position="429"/>
        <end position="444"/>
    </location>
</feature>
<evidence type="ECO:0000256" key="6">
    <source>
        <dbReference type="ARBA" id="ARBA00022989"/>
    </source>
</evidence>
<dbReference type="EMBL" id="LN650648">
    <property type="protein sequence ID" value="CEI74155.1"/>
    <property type="molecule type" value="Genomic_DNA"/>
</dbReference>
<dbReference type="AlphaFoldDB" id="A0A2P2BUW7"/>
<feature type="transmembrane region" description="Helical" evidence="9">
    <location>
        <begin position="108"/>
        <end position="127"/>
    </location>
</feature>
<dbReference type="GO" id="GO:0005345">
    <property type="term" value="F:purine nucleobase transmembrane transporter activity"/>
    <property type="evidence" value="ECO:0007669"/>
    <property type="project" value="TreeGrafter"/>
</dbReference>
<feature type="transmembrane region" description="Helical" evidence="9">
    <location>
        <begin position="206"/>
        <end position="225"/>
    </location>
</feature>
<feature type="transmembrane region" description="Helical" evidence="9">
    <location>
        <begin position="64"/>
        <end position="88"/>
    </location>
</feature>
<dbReference type="RefSeq" id="WP_166506083.1">
    <property type="nucleotide sequence ID" value="NZ_LN650648.1"/>
</dbReference>
<dbReference type="InterPro" id="IPR045018">
    <property type="entry name" value="Azg-like"/>
</dbReference>
<feature type="transmembrane region" description="Helical" evidence="9">
    <location>
        <begin position="360"/>
        <end position="381"/>
    </location>
</feature>
<evidence type="ECO:0000256" key="5">
    <source>
        <dbReference type="ARBA" id="ARBA00022692"/>
    </source>
</evidence>
<feature type="transmembrane region" description="Helical" evidence="9">
    <location>
        <begin position="32"/>
        <end position="52"/>
    </location>
</feature>
<keyword evidence="4 8" id="KW-1003">Cell membrane</keyword>
<evidence type="ECO:0000313" key="10">
    <source>
        <dbReference type="EMBL" id="CEI74155.1"/>
    </source>
</evidence>
<dbReference type="KEGG" id="rhom:FRIFI_2634"/>
<dbReference type="PANTHER" id="PTHR43337:SF1">
    <property type="entry name" value="XANTHINE_URACIL PERMEASE C887.17-RELATED"/>
    <property type="match status" value="1"/>
</dbReference>
<feature type="transmembrane region" description="Helical" evidence="9">
    <location>
        <begin position="179"/>
        <end position="199"/>
    </location>
</feature>
<evidence type="ECO:0000256" key="7">
    <source>
        <dbReference type="ARBA" id="ARBA00023136"/>
    </source>
</evidence>
<feature type="transmembrane region" description="Helical" evidence="9">
    <location>
        <begin position="387"/>
        <end position="417"/>
    </location>
</feature>
<sequence length="445" mass="47303">MKNTVKNNQGKVNVLEKIFKLSENNSNVKTEVLAGITTFMTIAYILVVNPTILGQAGMDKEAVFTATAIASAIGCLIMGLLANYPIILAPSMGINAFFTYTVVLGMGYSWQFALCAMFIEGIIFVLLTVTNIREKIIECMPDVLKHAITAGIGLFITFIGFVNAGIIQQGGAIISLGNVKSPTVILSIVGLIIAATLLIRKVNGAFLISIIITSIIGMIFAIVPMPQGVIDVPPSIQPVFMKVFEVGKSDIFSLDMLVIVLTLLFVNMFDSIGFLLGIADRANLIDENGNMPGVKKALLAESVSTTISSVLGTSTLATTVESGAGIAVGGRTGLTAIVTAILFFISLFFAPLFTSIPAQATAPVLILVGFMMASSIIRINFDDLTDAIPAFITFIVMPLSYSVADGIMFGIISYTVLKLLSGKKDEAKTSLIILSIVFILKFALL</sequence>
<organism evidence="10 11">
    <name type="scientific">Romboutsia hominis</name>
    <dbReference type="NCBI Taxonomy" id="1507512"/>
    <lineage>
        <taxon>Bacteria</taxon>
        <taxon>Bacillati</taxon>
        <taxon>Bacillota</taxon>
        <taxon>Clostridia</taxon>
        <taxon>Peptostreptococcales</taxon>
        <taxon>Peptostreptococcaceae</taxon>
        <taxon>Romboutsia</taxon>
    </lineage>
</organism>
<keyword evidence="5 8" id="KW-0812">Transmembrane</keyword>
<protein>
    <submittedName>
        <fullName evidence="10">Guanine/hypoxanthine permease PbuG</fullName>
    </submittedName>
</protein>
<keyword evidence="3 8" id="KW-0813">Transport</keyword>
<evidence type="ECO:0000256" key="1">
    <source>
        <dbReference type="ARBA" id="ARBA00004651"/>
    </source>
</evidence>
<reference evidence="10 11" key="1">
    <citation type="submission" date="2014-09" db="EMBL/GenBank/DDBJ databases">
        <authorList>
            <person name="Hornung B.V."/>
        </authorList>
    </citation>
    <scope>NUCLEOTIDE SEQUENCE [LARGE SCALE GENOMIC DNA]</scope>
    <source>
        <strain evidence="10 11">FRIFI</strain>
    </source>
</reference>
<keyword evidence="11" id="KW-1185">Reference proteome</keyword>
<dbReference type="Proteomes" id="UP000245695">
    <property type="component" value="Chromosome 1"/>
</dbReference>
<evidence type="ECO:0000256" key="4">
    <source>
        <dbReference type="ARBA" id="ARBA00022475"/>
    </source>
</evidence>
<feature type="transmembrane region" description="Helical" evidence="9">
    <location>
        <begin position="332"/>
        <end position="353"/>
    </location>
</feature>
<evidence type="ECO:0000256" key="8">
    <source>
        <dbReference type="PIRNR" id="PIRNR005353"/>
    </source>
</evidence>
<keyword evidence="7 8" id="KW-0472">Membrane</keyword>
<dbReference type="InterPro" id="IPR026033">
    <property type="entry name" value="Azg-like_bact_archaea"/>
</dbReference>
<accession>A0A2P2BUW7</accession>
<evidence type="ECO:0000256" key="3">
    <source>
        <dbReference type="ARBA" id="ARBA00022448"/>
    </source>
</evidence>
<gene>
    <name evidence="10" type="ORF">FRIFI_2634</name>
</gene>
<evidence type="ECO:0000256" key="9">
    <source>
        <dbReference type="SAM" id="Phobius"/>
    </source>
</evidence>
<feature type="transmembrane region" description="Helical" evidence="9">
    <location>
        <begin position="147"/>
        <end position="167"/>
    </location>
</feature>
<name>A0A2P2BUW7_9FIRM</name>
<feature type="transmembrane region" description="Helical" evidence="9">
    <location>
        <begin position="256"/>
        <end position="278"/>
    </location>
</feature>
<dbReference type="PANTHER" id="PTHR43337">
    <property type="entry name" value="XANTHINE/URACIL PERMEASE C887.17-RELATED"/>
    <property type="match status" value="1"/>
</dbReference>
<comment type="similarity">
    <text evidence="2 8">Belongs to the nucleobase:cation symporter-2 (NCS2) (TC 2.A.40) family. Azg-like subfamily.</text>
</comment>
<dbReference type="PIRSF" id="PIRSF005353">
    <property type="entry name" value="PbuG"/>
    <property type="match status" value="1"/>
</dbReference>
<keyword evidence="6 8" id="KW-1133">Transmembrane helix</keyword>
<dbReference type="GO" id="GO:0005886">
    <property type="term" value="C:plasma membrane"/>
    <property type="evidence" value="ECO:0007669"/>
    <property type="project" value="UniProtKB-SubCell"/>
</dbReference>
<dbReference type="InterPro" id="IPR006043">
    <property type="entry name" value="NCS2"/>
</dbReference>
<dbReference type="Pfam" id="PF00860">
    <property type="entry name" value="Xan_ur_permease"/>
    <property type="match status" value="1"/>
</dbReference>